<dbReference type="InterPro" id="IPR012338">
    <property type="entry name" value="Beta-lactam/transpept-like"/>
</dbReference>
<dbReference type="GO" id="GO:0046677">
    <property type="term" value="P:response to antibiotic"/>
    <property type="evidence" value="ECO:0007669"/>
    <property type="project" value="InterPro"/>
</dbReference>
<gene>
    <name evidence="3" type="ORF">HMPREF9997_01482</name>
</gene>
<evidence type="ECO:0000313" key="4">
    <source>
        <dbReference type="Proteomes" id="UP000010445"/>
    </source>
</evidence>
<dbReference type="PANTHER" id="PTHR30627">
    <property type="entry name" value="PEPTIDOGLYCAN D,D-TRANSPEPTIDASE"/>
    <property type="match status" value="1"/>
</dbReference>
<keyword evidence="4" id="KW-1185">Reference proteome</keyword>
<comment type="caution">
    <text evidence="3">The sequence shown here is derived from an EMBL/GenBank/DDBJ whole genome shotgun (WGS) entry which is preliminary data.</text>
</comment>
<dbReference type="EMBL" id="AMEM01000018">
    <property type="protein sequence ID" value="EKX90267.1"/>
    <property type="molecule type" value="Genomic_DNA"/>
</dbReference>
<dbReference type="Pfam" id="PF05223">
    <property type="entry name" value="MecA_N"/>
    <property type="match status" value="1"/>
</dbReference>
<dbReference type="SUPFAM" id="SSF54427">
    <property type="entry name" value="NTF2-like"/>
    <property type="match status" value="1"/>
</dbReference>
<dbReference type="GO" id="GO:0005886">
    <property type="term" value="C:plasma membrane"/>
    <property type="evidence" value="ECO:0007669"/>
    <property type="project" value="TreeGrafter"/>
</dbReference>
<dbReference type="Gene3D" id="3.40.710.10">
    <property type="entry name" value="DD-peptidase/beta-lactamase superfamily"/>
    <property type="match status" value="1"/>
</dbReference>
<dbReference type="GO" id="GO:0071555">
    <property type="term" value="P:cell wall organization"/>
    <property type="evidence" value="ECO:0007669"/>
    <property type="project" value="TreeGrafter"/>
</dbReference>
<dbReference type="GO" id="GO:0071972">
    <property type="term" value="F:peptidoglycan L,D-transpeptidase activity"/>
    <property type="evidence" value="ECO:0007669"/>
    <property type="project" value="TreeGrafter"/>
</dbReference>
<dbReference type="InterPro" id="IPR032710">
    <property type="entry name" value="NTF2-like_dom_sf"/>
</dbReference>
<accession>L1MGA2</accession>
<dbReference type="InterPro" id="IPR001460">
    <property type="entry name" value="PCN-bd_Tpept"/>
</dbReference>
<name>L1MGA2_9CORY</name>
<dbReference type="SUPFAM" id="SSF56601">
    <property type="entry name" value="beta-lactamase/transpeptidase-like"/>
    <property type="match status" value="1"/>
</dbReference>
<dbReference type="PANTHER" id="PTHR30627:SF24">
    <property type="entry name" value="PENICILLIN-BINDING PROTEIN 4B"/>
    <property type="match status" value="1"/>
</dbReference>
<proteinExistence type="predicted"/>
<sequence length="637" mass="67497">MKHHFYVVHVLREHRQRGGVIFDRMRRGSVLVTVVAFVTGMVAGCTPKPDDVDPVVQDFFEAVSRNDMAAAAGMSDNSELAEQILSGSFSGLQAEGVGVSVDSVNASDQQATAKYTLTWDLPKDRSFSYSTEMNLSKSKGEWKVRWQPSVLHPKLGANQHLELRSLPAERANVVTADGASVLQPGTVYRLLVNPGKTDDLDTTVQRITQTLASVRAEDDSVPQVSAQKLTEDLQGRTSPYSVTMLSDAAGRAALQQLGDVPAVTFNQEAAMVRTDPSFAPDIVSRVEKIVNDDLEGANGWQIGAVNTHGALIDALETHAPKPAPAVRISLDHKVQQAAQKAVDTRQGMKAMMVAIRPSTGDILAIAQTETADEDGNIALMGQYPPGSTFKIITAAAGMQSEKMTPDTIVPCPGTMDIGNRIVTNYNQFSRGNVPLETAFAASCNTSFADISSRLKPGELKNYAKQFGLGVDYTIEGLDTLTGSVSGGDDIMDRVDAGFGQGHDLASPFGMALVAATAAAGKTPTPVLISGHETKVDTQVDPPSPEAIAALQQMMRSVVTSGTARGMQTGGEVHGKTGEAEISNGSHAWFTGYRDDIAFATLIVLGGGSQSAVSITDQFFKTLDQPDAATTSATGGVQ</sequence>
<dbReference type="AlphaFoldDB" id="L1MGA2"/>
<dbReference type="GO" id="GO:0008658">
    <property type="term" value="F:penicillin binding"/>
    <property type="evidence" value="ECO:0007669"/>
    <property type="project" value="InterPro"/>
</dbReference>
<feature type="domain" description="NTF2-like N-terminal transpeptidase" evidence="2">
    <location>
        <begin position="56"/>
        <end position="159"/>
    </location>
</feature>
<dbReference type="Pfam" id="PF00905">
    <property type="entry name" value="Transpeptidase"/>
    <property type="match status" value="1"/>
</dbReference>
<evidence type="ECO:0000259" key="2">
    <source>
        <dbReference type="Pfam" id="PF05223"/>
    </source>
</evidence>
<reference evidence="3 4" key="1">
    <citation type="submission" date="2012-05" db="EMBL/GenBank/DDBJ databases">
        <authorList>
            <person name="Weinstock G."/>
            <person name="Sodergren E."/>
            <person name="Lobos E.A."/>
            <person name="Fulton L."/>
            <person name="Fulton R."/>
            <person name="Courtney L."/>
            <person name="Fronick C."/>
            <person name="O'Laughlin M."/>
            <person name="Godfrey J."/>
            <person name="Wilson R.M."/>
            <person name="Miner T."/>
            <person name="Farmer C."/>
            <person name="Delehaunty K."/>
            <person name="Cordes M."/>
            <person name="Minx P."/>
            <person name="Tomlinson C."/>
            <person name="Chen J."/>
            <person name="Wollam A."/>
            <person name="Pepin K.H."/>
            <person name="Bhonagiri V."/>
            <person name="Zhang X."/>
            <person name="Suruliraj S."/>
            <person name="Warren W."/>
            <person name="Mitreva M."/>
            <person name="Mardis E.R."/>
            <person name="Wilson R.K."/>
        </authorList>
    </citation>
    <scope>NUCLEOTIDE SEQUENCE [LARGE SCALE GENOMIC DNA]</scope>
    <source>
        <strain evidence="3 4">F0235</strain>
    </source>
</reference>
<dbReference type="STRING" id="1035195.HMPREF9997_01482"/>
<dbReference type="InterPro" id="IPR007887">
    <property type="entry name" value="MecA_N"/>
</dbReference>
<dbReference type="Proteomes" id="UP000010445">
    <property type="component" value="Unassembled WGS sequence"/>
</dbReference>
<dbReference type="HOGENOM" id="CLU_025328_0_0_11"/>
<dbReference type="eggNOG" id="COG0768">
    <property type="taxonomic scope" value="Bacteria"/>
</dbReference>
<protein>
    <submittedName>
        <fullName evidence="3">Penicillin-binding protein, transpeptidase domain protein</fullName>
    </submittedName>
</protein>
<dbReference type="PATRIC" id="fig|1035195.3.peg.1335"/>
<dbReference type="InterPro" id="IPR050515">
    <property type="entry name" value="Beta-lactam/transpept"/>
</dbReference>
<evidence type="ECO:0000259" key="1">
    <source>
        <dbReference type="Pfam" id="PF00905"/>
    </source>
</evidence>
<feature type="domain" description="Penicillin-binding protein transpeptidase" evidence="1">
    <location>
        <begin position="351"/>
        <end position="620"/>
    </location>
</feature>
<evidence type="ECO:0000313" key="3">
    <source>
        <dbReference type="EMBL" id="EKX90267.1"/>
    </source>
</evidence>
<organism evidence="3 4">
    <name type="scientific">Corynebacterium durum F0235</name>
    <dbReference type="NCBI Taxonomy" id="1035195"/>
    <lineage>
        <taxon>Bacteria</taxon>
        <taxon>Bacillati</taxon>
        <taxon>Actinomycetota</taxon>
        <taxon>Actinomycetes</taxon>
        <taxon>Mycobacteriales</taxon>
        <taxon>Corynebacteriaceae</taxon>
        <taxon>Corynebacterium</taxon>
    </lineage>
</organism>